<dbReference type="Pfam" id="PF16313">
    <property type="entry name" value="DUF4953"/>
    <property type="match status" value="1"/>
</dbReference>
<proteinExistence type="predicted"/>
<gene>
    <name evidence="4" type="ORF">CLV59_10452</name>
</gene>
<sequence length="829" mass="93894">MMKRYAYIPLVTVMASCAVFKGGNKKTKQTAAAATPATPAKPVAAPNKNGVQPYSAVIKSNLITQAGLFTIHRTKEMDSIFFEIPEKLLSRDILVVNRVKQSPGGIGVYPGEEIDNTTIIFEKGPNETIRVRLNLVISDADSTNAIYRAVTQSNLNAVIASFPIKAYGKDSASYVIDVSKFLRDPNTFVNAGEGHQALKKALEVKTMKDLDVQSILAFPENIEIAISKNGLTKPVAQIFQAPVPARPVTLVTNTSFIALPETPMQRRLVDDRVGFFANSYTAYGDAQQKVEPREFINRWRLEPKPEDRERYNRGELVEPVKPIVLYIDPATPKQWRKYLIQGVNDWQAAFEQAGFKNAIVAKEWPENDSSMNMEDVRYSFINYFASEVANAYGPNTHDPRSGEIIQTHIGWYHNVMELVHDWYMVQAGPNDPKARFPKFDEELMGQLIRFVSSHEVGHTLGLRHNFGSSSQTPVDSLRNISYLRKHGHTASIMDYARFNYVAQPEDHIPQELLFPRIGEYDRWAIEFGYKQIGAKTEEDDRKIMRKLVTERLAANNRLWFGDGETRTLDPRCQTEDLGDDAAKASSYGIKNLKRVMANLKTWTHEEDGHYEALKSMYENVMQQYYRYIVHVVKNIAAVNYTIRKDGDDLPAYTVVPKEKQIAAINFFNNELFNTPTWLLDTKITDLVDNPMGNKPVELMQINSLNSLLDAKRINYVMMLERRFGTGKTLGVEEYMDMLRKGIWSDLKNGQVKVDAFHRNMQKTYLGALYKITREVKVEISESEASSIASAEIRTLASMIRQAIPHAADAITKAHLVAMEEKIQLLAKNL</sequence>
<organism evidence="4 5">
    <name type="scientific">Chitinophaga dinghuensis</name>
    <dbReference type="NCBI Taxonomy" id="1539050"/>
    <lineage>
        <taxon>Bacteria</taxon>
        <taxon>Pseudomonadati</taxon>
        <taxon>Bacteroidota</taxon>
        <taxon>Chitinophagia</taxon>
        <taxon>Chitinophagales</taxon>
        <taxon>Chitinophagaceae</taxon>
        <taxon>Chitinophaga</taxon>
    </lineage>
</organism>
<feature type="domain" description="DUF5118" evidence="3">
    <location>
        <begin position="52"/>
        <end position="101"/>
    </location>
</feature>
<dbReference type="InterPro" id="IPR033428">
    <property type="entry name" value="DUF5118"/>
</dbReference>
<keyword evidence="5" id="KW-1185">Reference proteome</keyword>
<dbReference type="PANTHER" id="PTHR38478">
    <property type="entry name" value="PEPTIDASE M1A AND M12B"/>
    <property type="match status" value="1"/>
</dbReference>
<dbReference type="InterPro" id="IPR024079">
    <property type="entry name" value="MetalloPept_cat_dom_sf"/>
</dbReference>
<evidence type="ECO:0000313" key="5">
    <source>
        <dbReference type="Proteomes" id="UP000249819"/>
    </source>
</evidence>
<dbReference type="EMBL" id="QLMA01000004">
    <property type="protein sequence ID" value="RAJ81827.1"/>
    <property type="molecule type" value="Genomic_DNA"/>
</dbReference>
<dbReference type="PANTHER" id="PTHR38478:SF1">
    <property type="entry name" value="ZINC DEPENDENT METALLOPROTEASE DOMAIN LIPOPROTEIN"/>
    <property type="match status" value="1"/>
</dbReference>
<dbReference type="OrthoDB" id="9776599at2"/>
<dbReference type="Proteomes" id="UP000249819">
    <property type="component" value="Unassembled WGS sequence"/>
</dbReference>
<dbReference type="InterPro" id="IPR033413">
    <property type="entry name" value="DUF5117"/>
</dbReference>
<evidence type="ECO:0000313" key="4">
    <source>
        <dbReference type="EMBL" id="RAJ81827.1"/>
    </source>
</evidence>
<name>A0A327VXV8_9BACT</name>
<dbReference type="PROSITE" id="PS51257">
    <property type="entry name" value="PROKAR_LIPOPROTEIN"/>
    <property type="match status" value="1"/>
</dbReference>
<reference evidence="4 5" key="1">
    <citation type="submission" date="2018-06" db="EMBL/GenBank/DDBJ databases">
        <title>Genomic Encyclopedia of Archaeal and Bacterial Type Strains, Phase II (KMG-II): from individual species to whole genera.</title>
        <authorList>
            <person name="Goeker M."/>
        </authorList>
    </citation>
    <scope>NUCLEOTIDE SEQUENCE [LARGE SCALE GENOMIC DNA]</scope>
    <source>
        <strain evidence="4 5">DSM 29821</strain>
    </source>
</reference>
<dbReference type="SUPFAM" id="SSF55486">
    <property type="entry name" value="Metalloproteases ('zincins'), catalytic domain"/>
    <property type="match status" value="1"/>
</dbReference>
<feature type="domain" description="EcxA zinc-binding" evidence="1">
    <location>
        <begin position="438"/>
        <end position="748"/>
    </location>
</feature>
<evidence type="ECO:0000259" key="1">
    <source>
        <dbReference type="Pfam" id="PF16313"/>
    </source>
</evidence>
<dbReference type="GO" id="GO:0008237">
    <property type="term" value="F:metallopeptidase activity"/>
    <property type="evidence" value="ECO:0007669"/>
    <property type="project" value="InterPro"/>
</dbReference>
<dbReference type="CDD" id="cd04276">
    <property type="entry name" value="ZnMc_MMP_like_2"/>
    <property type="match status" value="1"/>
</dbReference>
<feature type="domain" description="DUF5117" evidence="2">
    <location>
        <begin position="111"/>
        <end position="304"/>
    </location>
</feature>
<evidence type="ECO:0000259" key="2">
    <source>
        <dbReference type="Pfam" id="PF17148"/>
    </source>
</evidence>
<evidence type="ECO:0000259" key="3">
    <source>
        <dbReference type="Pfam" id="PF17162"/>
    </source>
</evidence>
<dbReference type="InterPro" id="IPR034032">
    <property type="entry name" value="Zn_MMP-like_bac"/>
</dbReference>
<dbReference type="InterPro" id="IPR032534">
    <property type="entry name" value="EcxA_zinc-bd"/>
</dbReference>
<dbReference type="AlphaFoldDB" id="A0A327VXV8"/>
<dbReference type="Pfam" id="PF17148">
    <property type="entry name" value="DUF5117"/>
    <property type="match status" value="1"/>
</dbReference>
<comment type="caution">
    <text evidence="4">The sequence shown here is derived from an EMBL/GenBank/DDBJ whole genome shotgun (WGS) entry which is preliminary data.</text>
</comment>
<dbReference type="Pfam" id="PF17162">
    <property type="entry name" value="DUF5118"/>
    <property type="match status" value="1"/>
</dbReference>
<dbReference type="Gene3D" id="3.40.390.10">
    <property type="entry name" value="Collagenase (Catalytic Domain)"/>
    <property type="match status" value="1"/>
</dbReference>
<accession>A0A327VXV8</accession>
<protein>
    <submittedName>
        <fullName evidence="4">Uncharacterized protein DUF5118</fullName>
    </submittedName>
</protein>